<evidence type="ECO:0008006" key="3">
    <source>
        <dbReference type="Google" id="ProtNLM"/>
    </source>
</evidence>
<reference evidence="1" key="1">
    <citation type="submission" date="2019-10" db="EMBL/GenBank/DDBJ databases">
        <title>Draft genome sequence of Panacibacter sp. KCS-6.</title>
        <authorList>
            <person name="Yim K.J."/>
        </authorList>
    </citation>
    <scope>NUCLEOTIDE SEQUENCE</scope>
    <source>
        <strain evidence="1">KCS-6</strain>
    </source>
</reference>
<dbReference type="SUPFAM" id="SSF55144">
    <property type="entry name" value="LigT-like"/>
    <property type="match status" value="1"/>
</dbReference>
<protein>
    <recommendedName>
        <fullName evidence="3">2'-5' RNA ligase family protein</fullName>
    </recommendedName>
</protein>
<dbReference type="Gene3D" id="3.90.1140.10">
    <property type="entry name" value="Cyclic phosphodiesterase"/>
    <property type="match status" value="1"/>
</dbReference>
<dbReference type="InterPro" id="IPR009097">
    <property type="entry name" value="Cyclic_Pdiesterase"/>
</dbReference>
<keyword evidence="2" id="KW-1185">Reference proteome</keyword>
<dbReference type="AlphaFoldDB" id="A0A8J8FKS9"/>
<gene>
    <name evidence="1" type="ORF">GD597_19790</name>
</gene>
<accession>A0A8J8FKS9</accession>
<dbReference type="Proteomes" id="UP000598971">
    <property type="component" value="Unassembled WGS sequence"/>
</dbReference>
<organism evidence="1 2">
    <name type="scientific">Limnovirga soli</name>
    <dbReference type="NCBI Taxonomy" id="2656915"/>
    <lineage>
        <taxon>Bacteria</taxon>
        <taxon>Pseudomonadati</taxon>
        <taxon>Bacteroidota</taxon>
        <taxon>Chitinophagia</taxon>
        <taxon>Chitinophagales</taxon>
        <taxon>Chitinophagaceae</taxon>
        <taxon>Limnovirga</taxon>
    </lineage>
</organism>
<dbReference type="Pfam" id="PF13563">
    <property type="entry name" value="2_5_RNA_ligase2"/>
    <property type="match status" value="1"/>
</dbReference>
<sequence>MLVLPPNEALWTSIMEIKTAFGANYDCPAAQWAKPYITLVRFKQYEMMEPRIIRRLHSCGMTMAPFKIELNDFGSFPSHTIYLQITSKPAIMDAVAILRTAQSLLKIDNDNKPHFITEPYIAIARKLLPWQYEKAWLQYRHQHFSGRFIASKMLLLKRGENEKGYQTVMEIPFQQIPVLAKQGELYPPQ</sequence>
<evidence type="ECO:0000313" key="1">
    <source>
        <dbReference type="EMBL" id="NNV57721.1"/>
    </source>
</evidence>
<name>A0A8J8FKS9_9BACT</name>
<proteinExistence type="predicted"/>
<dbReference type="EMBL" id="WHPF01000018">
    <property type="protein sequence ID" value="NNV57721.1"/>
    <property type="molecule type" value="Genomic_DNA"/>
</dbReference>
<evidence type="ECO:0000313" key="2">
    <source>
        <dbReference type="Proteomes" id="UP000598971"/>
    </source>
</evidence>
<comment type="caution">
    <text evidence="1">The sequence shown here is derived from an EMBL/GenBank/DDBJ whole genome shotgun (WGS) entry which is preliminary data.</text>
</comment>